<dbReference type="EMBL" id="JAPEVB010000008">
    <property type="protein sequence ID" value="KAJ4385274.1"/>
    <property type="molecule type" value="Genomic_DNA"/>
</dbReference>
<proteinExistence type="predicted"/>
<name>A0A9W9CRQ3_9PEZI</name>
<feature type="compositionally biased region" description="Acidic residues" evidence="1">
    <location>
        <begin position="1"/>
        <end position="11"/>
    </location>
</feature>
<feature type="compositionally biased region" description="Basic and acidic residues" evidence="1">
    <location>
        <begin position="32"/>
        <end position="41"/>
    </location>
</feature>
<keyword evidence="3" id="KW-1185">Reference proteome</keyword>
<sequence>MVFPEEPEALEESAMSAPAATLRPSSFAADQTDDRSYHDDEATATPEEQEVLQDSRLRFLEMEKQVLSAKGQDRVSADNVRTSVDKLKEAWKIRLRLPITLSRF</sequence>
<reference evidence="2" key="1">
    <citation type="submission" date="2022-10" db="EMBL/GenBank/DDBJ databases">
        <title>Tapping the CABI collections for fungal endophytes: first genome assemblies for Collariella, Neodidymelliopsis, Ascochyta clinopodiicola, Didymella pomorum, Didymosphaeria variabile, Neocosmospora piperis and Neocucurbitaria cava.</title>
        <authorList>
            <person name="Hill R."/>
        </authorList>
    </citation>
    <scope>NUCLEOTIDE SEQUENCE</scope>
    <source>
        <strain evidence="2">IMI 355082</strain>
    </source>
</reference>
<accession>A0A9W9CRQ3</accession>
<evidence type="ECO:0000313" key="2">
    <source>
        <dbReference type="EMBL" id="KAJ4385274.1"/>
    </source>
</evidence>
<evidence type="ECO:0000313" key="3">
    <source>
        <dbReference type="Proteomes" id="UP001140453"/>
    </source>
</evidence>
<dbReference type="Proteomes" id="UP001140453">
    <property type="component" value="Unassembled WGS sequence"/>
</dbReference>
<gene>
    <name evidence="2" type="ORF">N0V93_010335</name>
</gene>
<comment type="caution">
    <text evidence="2">The sequence shown here is derived from an EMBL/GenBank/DDBJ whole genome shotgun (WGS) entry which is preliminary data.</text>
</comment>
<feature type="region of interest" description="Disordered" evidence="1">
    <location>
        <begin position="1"/>
        <end position="51"/>
    </location>
</feature>
<organism evidence="2 3">
    <name type="scientific">Gnomoniopsis smithogilvyi</name>
    <dbReference type="NCBI Taxonomy" id="1191159"/>
    <lineage>
        <taxon>Eukaryota</taxon>
        <taxon>Fungi</taxon>
        <taxon>Dikarya</taxon>
        <taxon>Ascomycota</taxon>
        <taxon>Pezizomycotina</taxon>
        <taxon>Sordariomycetes</taxon>
        <taxon>Sordariomycetidae</taxon>
        <taxon>Diaporthales</taxon>
        <taxon>Gnomoniaceae</taxon>
        <taxon>Gnomoniopsis</taxon>
    </lineage>
</organism>
<dbReference type="AlphaFoldDB" id="A0A9W9CRQ3"/>
<evidence type="ECO:0000256" key="1">
    <source>
        <dbReference type="SAM" id="MobiDB-lite"/>
    </source>
</evidence>
<protein>
    <submittedName>
        <fullName evidence="2">Uncharacterized protein</fullName>
    </submittedName>
</protein>